<comment type="similarity">
    <text evidence="2 6">Belongs to the eukaryotic RPC3/POLR3C RNA polymerase subunit family.</text>
</comment>
<dbReference type="InterPro" id="IPR036388">
    <property type="entry name" value="WH-like_DNA-bd_sf"/>
</dbReference>
<evidence type="ECO:0000256" key="1">
    <source>
        <dbReference type="ARBA" id="ARBA00004123"/>
    </source>
</evidence>
<comment type="subcellular location">
    <subcellularLocation>
        <location evidence="1 6">Nucleus</location>
    </subcellularLocation>
</comment>
<accession>A0A087T0M5</accession>
<dbReference type="PANTHER" id="PTHR12949">
    <property type="entry name" value="RNA POLYMERASE III DNA DIRECTED -RELATED"/>
    <property type="match status" value="1"/>
</dbReference>
<sequence length="516" mass="59111">MSEILTSLCSILLREYFGEIVQEVGTYLMKQVSACPLFLIVNGVSLPAAKVKSSLCVLIQHNFCEFMQDEKGFVEYTVKKENVLRLLHYERYAYCAQLLYGDPADLLVEEILNHGRLTMSEAIQKVVERLQDAKDATGVDYSSKDIQEKFKLLVESHFLIRCPYPHTPENKSMPNLTIAEHELYIIPQIKLHLLETDNTGESEPKKQKIEFPDSGIYWRINYVRFNQYFRDEAILTACSNYFGEKEAEIVKTILMLADTKTNALTLTTNAIPYYEILQRLTKTINMKSQELDPYLSTLCDGAESFVSKADDRSGGMYVVNIGKILSRLVQSIAISVIQDRFGSKCARVFRIILAKKALEPKQIEELAMLLPRDTKEFIYKLFEESFILAHDVAKGPDFSHGQAIYLLRVDMNQVVRMLLERCYQALFNLITISEKQNQENKRLLEKKQRIDAIVASLKQSGAEEDQIEEVQHIITPPEEAVINKISHITQKIDSSQIQIAEMISILDCWLDCCKCK</sequence>
<dbReference type="STRING" id="407821.A0A087T0M5"/>
<gene>
    <name evidence="10" type="ORF">X975_23378</name>
</gene>
<dbReference type="Gene3D" id="1.10.10.10">
    <property type="entry name" value="Winged helix-like DNA-binding domain superfamily/Winged helix DNA-binding domain"/>
    <property type="match status" value="4"/>
</dbReference>
<dbReference type="Pfam" id="PF20912">
    <property type="entry name" value="RPC3_helical"/>
    <property type="match status" value="1"/>
</dbReference>
<feature type="domain" description="RNA polymerase III Rpc82 C -terminal" evidence="7">
    <location>
        <begin position="181"/>
        <end position="328"/>
    </location>
</feature>
<dbReference type="GO" id="GO:0003697">
    <property type="term" value="F:single-stranded DNA binding"/>
    <property type="evidence" value="ECO:0007669"/>
    <property type="project" value="UniProtKB-UniRule"/>
</dbReference>
<evidence type="ECO:0000313" key="11">
    <source>
        <dbReference type="Proteomes" id="UP000054359"/>
    </source>
</evidence>
<dbReference type="GO" id="GO:0005666">
    <property type="term" value="C:RNA polymerase III complex"/>
    <property type="evidence" value="ECO:0007669"/>
    <property type="project" value="UniProtKB-UniRule"/>
</dbReference>
<feature type="non-terminal residue" evidence="10">
    <location>
        <position position="516"/>
    </location>
</feature>
<dbReference type="InterPro" id="IPR013197">
    <property type="entry name" value="RNA_pol_III_RPC82-rel_HTH"/>
</dbReference>
<name>A0A087T0M5_STEMI</name>
<evidence type="ECO:0000256" key="6">
    <source>
        <dbReference type="RuleBase" id="RU367076"/>
    </source>
</evidence>
<evidence type="ECO:0000259" key="8">
    <source>
        <dbReference type="Pfam" id="PF08221"/>
    </source>
</evidence>
<dbReference type="Pfam" id="PF05645">
    <property type="entry name" value="RNA_pol_Rpc82"/>
    <property type="match status" value="1"/>
</dbReference>
<keyword evidence="11" id="KW-1185">Reference proteome</keyword>
<evidence type="ECO:0000259" key="9">
    <source>
        <dbReference type="Pfam" id="PF22536"/>
    </source>
</evidence>
<comment type="subunit">
    <text evidence="6">Component of the RNA polymerase III (Pol III) complex consisting of 17 subunits.</text>
</comment>
<dbReference type="Pfam" id="PF08221">
    <property type="entry name" value="HTH_9"/>
    <property type="match status" value="1"/>
</dbReference>
<evidence type="ECO:0000259" key="7">
    <source>
        <dbReference type="Pfam" id="PF05645"/>
    </source>
</evidence>
<proteinExistence type="inferred from homology"/>
<evidence type="ECO:0000256" key="5">
    <source>
        <dbReference type="ARBA" id="ARBA00023242"/>
    </source>
</evidence>
<dbReference type="EMBL" id="KK112834">
    <property type="protein sequence ID" value="KFM58664.1"/>
    <property type="molecule type" value="Genomic_DNA"/>
</dbReference>
<keyword evidence="4 6" id="KW-0804">Transcription</keyword>
<dbReference type="Pfam" id="PF22536">
    <property type="entry name" value="WHD_POLR3C"/>
    <property type="match status" value="1"/>
</dbReference>
<dbReference type="PANTHER" id="PTHR12949:SF0">
    <property type="entry name" value="DNA-DIRECTED RNA POLYMERASE III SUBUNIT RPC3"/>
    <property type="match status" value="1"/>
</dbReference>
<dbReference type="Proteomes" id="UP000054359">
    <property type="component" value="Unassembled WGS sequence"/>
</dbReference>
<dbReference type="OMA" id="GQYVVHM"/>
<dbReference type="InterPro" id="IPR039748">
    <property type="entry name" value="RPC3"/>
</dbReference>
<feature type="domain" description="RNA polymerase III subunit RPC82-related helix-turn-helix" evidence="8">
    <location>
        <begin position="7"/>
        <end position="68"/>
    </location>
</feature>
<keyword evidence="3 6" id="KW-0240">DNA-directed RNA polymerase</keyword>
<feature type="domain" description="DNA-directed RNA polymerase III subunit RPC3 winged-helix" evidence="9">
    <location>
        <begin position="335"/>
        <end position="409"/>
    </location>
</feature>
<keyword evidence="5 6" id="KW-0539">Nucleus</keyword>
<evidence type="ECO:0000313" key="10">
    <source>
        <dbReference type="EMBL" id="KFM58664.1"/>
    </source>
</evidence>
<protein>
    <recommendedName>
        <fullName evidence="6">DNA-directed RNA polymerase III subunit RPC3</fullName>
        <shortName evidence="6">RNA polymerase III subunit C3</shortName>
    </recommendedName>
</protein>
<dbReference type="AlphaFoldDB" id="A0A087T0M5"/>
<dbReference type="OrthoDB" id="272392at2759"/>
<comment type="function">
    <text evidence="6">DNA-dependent RNA polymerase catalyzes the transcription of DNA into RNA using the four ribonucleoside triphosphates as substrates. Specific core component of RNA polymerase III which synthesizes small RNAs, such as 5S rRNA and tRNAs.</text>
</comment>
<organism evidence="10 11">
    <name type="scientific">Stegodyphus mimosarum</name>
    <name type="common">African social velvet spider</name>
    <dbReference type="NCBI Taxonomy" id="407821"/>
    <lineage>
        <taxon>Eukaryota</taxon>
        <taxon>Metazoa</taxon>
        <taxon>Ecdysozoa</taxon>
        <taxon>Arthropoda</taxon>
        <taxon>Chelicerata</taxon>
        <taxon>Arachnida</taxon>
        <taxon>Araneae</taxon>
        <taxon>Araneomorphae</taxon>
        <taxon>Entelegynae</taxon>
        <taxon>Eresoidea</taxon>
        <taxon>Eresidae</taxon>
        <taxon>Stegodyphus</taxon>
    </lineage>
</organism>
<dbReference type="GO" id="GO:0006351">
    <property type="term" value="P:DNA-templated transcription"/>
    <property type="evidence" value="ECO:0007669"/>
    <property type="project" value="InterPro"/>
</dbReference>
<evidence type="ECO:0000256" key="3">
    <source>
        <dbReference type="ARBA" id="ARBA00022478"/>
    </source>
</evidence>
<reference evidence="10 11" key="1">
    <citation type="submission" date="2013-11" db="EMBL/GenBank/DDBJ databases">
        <title>Genome sequencing of Stegodyphus mimosarum.</title>
        <authorList>
            <person name="Bechsgaard J."/>
        </authorList>
    </citation>
    <scope>NUCLEOTIDE SEQUENCE [LARGE SCALE GENOMIC DNA]</scope>
</reference>
<evidence type="ECO:0000256" key="4">
    <source>
        <dbReference type="ARBA" id="ARBA00023163"/>
    </source>
</evidence>
<dbReference type="InterPro" id="IPR008806">
    <property type="entry name" value="RNA_pol_III_Rpc82_C"/>
</dbReference>
<evidence type="ECO:0000256" key="2">
    <source>
        <dbReference type="ARBA" id="ARBA00007206"/>
    </source>
</evidence>
<dbReference type="Gene3D" id="6.10.140.1450">
    <property type="match status" value="1"/>
</dbReference>
<dbReference type="InterPro" id="IPR055207">
    <property type="entry name" value="POLR3C_WHD"/>
</dbReference>